<evidence type="ECO:0000313" key="11">
    <source>
        <dbReference type="Proteomes" id="UP000231279"/>
    </source>
</evidence>
<keyword evidence="3" id="KW-0677">Repeat</keyword>
<keyword evidence="5" id="KW-0611">Plant defense</keyword>
<dbReference type="Gene3D" id="1.10.8.430">
    <property type="entry name" value="Helical domain of apoptotic protease-activating factors"/>
    <property type="match status" value="1"/>
</dbReference>
<keyword evidence="4" id="KW-0547">Nucleotide-binding</keyword>
<evidence type="ECO:0000259" key="9">
    <source>
        <dbReference type="Pfam" id="PF23559"/>
    </source>
</evidence>
<feature type="domain" description="Disease resistance protein winged helix" evidence="9">
    <location>
        <begin position="327"/>
        <end position="391"/>
    </location>
</feature>
<dbReference type="InterPro" id="IPR002182">
    <property type="entry name" value="NB-ARC"/>
</dbReference>
<organism evidence="10 11">
    <name type="scientific">Handroanthus impetiginosus</name>
    <dbReference type="NCBI Taxonomy" id="429701"/>
    <lineage>
        <taxon>Eukaryota</taxon>
        <taxon>Viridiplantae</taxon>
        <taxon>Streptophyta</taxon>
        <taxon>Embryophyta</taxon>
        <taxon>Tracheophyta</taxon>
        <taxon>Spermatophyta</taxon>
        <taxon>Magnoliopsida</taxon>
        <taxon>eudicotyledons</taxon>
        <taxon>Gunneridae</taxon>
        <taxon>Pentapetalae</taxon>
        <taxon>asterids</taxon>
        <taxon>lamiids</taxon>
        <taxon>Lamiales</taxon>
        <taxon>Bignoniaceae</taxon>
        <taxon>Crescentiina</taxon>
        <taxon>Tabebuia alliance</taxon>
        <taxon>Handroanthus</taxon>
    </lineage>
</organism>
<dbReference type="GO" id="GO:0005524">
    <property type="term" value="F:ATP binding"/>
    <property type="evidence" value="ECO:0007669"/>
    <property type="project" value="UniProtKB-KW"/>
</dbReference>
<keyword evidence="6" id="KW-0067">ATP-binding</keyword>
<dbReference type="EMBL" id="NKXS01000382">
    <property type="protein sequence ID" value="PIN24646.1"/>
    <property type="molecule type" value="Genomic_DNA"/>
</dbReference>
<dbReference type="STRING" id="429701.A0A2G9I4G3"/>
<keyword evidence="7" id="KW-0175">Coiled coil</keyword>
<reference evidence="11" key="1">
    <citation type="journal article" date="2018" name="Gigascience">
        <title>Genome assembly of the Pink Ipe (Handroanthus impetiginosus, Bignoniaceae), a highly valued, ecologically keystone Neotropical timber forest tree.</title>
        <authorList>
            <person name="Silva-Junior O.B."/>
            <person name="Grattapaglia D."/>
            <person name="Novaes E."/>
            <person name="Collevatti R.G."/>
        </authorList>
    </citation>
    <scope>NUCLEOTIDE SEQUENCE [LARGE SCALE GENOMIC DNA]</scope>
    <source>
        <strain evidence="11">cv. UFG-1</strain>
    </source>
</reference>
<dbReference type="Pfam" id="PF00931">
    <property type="entry name" value="NB-ARC"/>
    <property type="match status" value="1"/>
</dbReference>
<dbReference type="FunFam" id="1.10.10.10:FF:000322">
    <property type="entry name" value="Probable disease resistance protein At1g63360"/>
    <property type="match status" value="1"/>
</dbReference>
<accession>A0A2G9I4G3</accession>
<name>A0A2G9I4G3_9LAMI</name>
<evidence type="ECO:0000256" key="1">
    <source>
        <dbReference type="ARBA" id="ARBA00008894"/>
    </source>
</evidence>
<dbReference type="Proteomes" id="UP000231279">
    <property type="component" value="Unassembled WGS sequence"/>
</dbReference>
<dbReference type="OrthoDB" id="664960at2759"/>
<dbReference type="PANTHER" id="PTHR33463">
    <property type="entry name" value="NB-ARC DOMAIN-CONTAINING PROTEIN-RELATED"/>
    <property type="match status" value="1"/>
</dbReference>
<keyword evidence="2" id="KW-0433">Leucine-rich repeat</keyword>
<evidence type="ECO:0000256" key="4">
    <source>
        <dbReference type="ARBA" id="ARBA00022741"/>
    </source>
</evidence>
<proteinExistence type="inferred from homology"/>
<dbReference type="PANTHER" id="PTHR33463:SF187">
    <property type="entry name" value="AND NB-ARC DOMAIN DISEASE RESISTANCE PROTEIN, PUTATIVE-RELATED"/>
    <property type="match status" value="1"/>
</dbReference>
<gene>
    <name evidence="10" type="ORF">CDL12_02628</name>
</gene>
<keyword evidence="11" id="KW-1185">Reference proteome</keyword>
<dbReference type="InterPro" id="IPR050905">
    <property type="entry name" value="Plant_NBS-LRR"/>
</dbReference>
<evidence type="ECO:0000256" key="6">
    <source>
        <dbReference type="ARBA" id="ARBA00022840"/>
    </source>
</evidence>
<dbReference type="AlphaFoldDB" id="A0A2G9I4G3"/>
<dbReference type="Gene3D" id="3.40.50.300">
    <property type="entry name" value="P-loop containing nucleotide triphosphate hydrolases"/>
    <property type="match status" value="1"/>
</dbReference>
<evidence type="ECO:0000313" key="10">
    <source>
        <dbReference type="EMBL" id="PIN24646.1"/>
    </source>
</evidence>
<comment type="similarity">
    <text evidence="1">Belongs to the disease resistance NB-LRR family.</text>
</comment>
<dbReference type="Pfam" id="PF23559">
    <property type="entry name" value="WHD_DRP"/>
    <property type="match status" value="1"/>
</dbReference>
<feature type="domain" description="NB-ARC" evidence="8">
    <location>
        <begin position="182"/>
        <end position="236"/>
    </location>
</feature>
<comment type="caution">
    <text evidence="10">The sequence shown here is derived from an EMBL/GenBank/DDBJ whole genome shotgun (WGS) entry which is preliminary data.</text>
</comment>
<dbReference type="FunFam" id="1.10.8.430:FF:000003">
    <property type="entry name" value="Probable disease resistance protein At5g66910"/>
    <property type="match status" value="1"/>
</dbReference>
<dbReference type="PRINTS" id="PR00364">
    <property type="entry name" value="DISEASERSIST"/>
</dbReference>
<dbReference type="GO" id="GO:0006952">
    <property type="term" value="P:defense response"/>
    <property type="evidence" value="ECO:0007669"/>
    <property type="project" value="UniProtKB-KW"/>
</dbReference>
<dbReference type="GO" id="GO:0043531">
    <property type="term" value="F:ADP binding"/>
    <property type="evidence" value="ECO:0007669"/>
    <property type="project" value="InterPro"/>
</dbReference>
<dbReference type="SUPFAM" id="SSF52540">
    <property type="entry name" value="P-loop containing nucleoside triphosphate hydrolases"/>
    <property type="match status" value="1"/>
</dbReference>
<evidence type="ECO:0000256" key="5">
    <source>
        <dbReference type="ARBA" id="ARBA00022821"/>
    </source>
</evidence>
<evidence type="ECO:0000256" key="2">
    <source>
        <dbReference type="ARBA" id="ARBA00022614"/>
    </source>
</evidence>
<protein>
    <submittedName>
        <fullName evidence="10">Uncharacterized protein</fullName>
    </submittedName>
</protein>
<dbReference type="InterPro" id="IPR027417">
    <property type="entry name" value="P-loop_NTPase"/>
</dbReference>
<dbReference type="InterPro" id="IPR042197">
    <property type="entry name" value="Apaf_helical"/>
</dbReference>
<feature type="coiled-coil region" evidence="7">
    <location>
        <begin position="27"/>
        <end position="54"/>
    </location>
</feature>
<evidence type="ECO:0000256" key="7">
    <source>
        <dbReference type="SAM" id="Coils"/>
    </source>
</evidence>
<dbReference type="InterPro" id="IPR058922">
    <property type="entry name" value="WHD_DRP"/>
</dbReference>
<sequence>MVIEMLKQIMDSIFSKETIRNEKISGKKKRKREVEEWLKNVKMIENELRTLEIEVQTQGFLRMFLSGDQVTQLNRKIHELIEQSRHFGELLVDANETRGEALLTINLFGEGFKENLERMEKFLESDKLSIGIYSMGGVGKTNSAKHVNNLILEKNQEKRVCWIAASQAISIKRLPDQRAHFIDDVWEYICLKKLGDLLLLEGCKLILTTRSFQVSCRMVEVKKLHTEEAWNLFKQILEQDIALAPQIEESAKNMAKVCDGLPLAIIVLAGNMSGETSIHVWRDELEKLRDLDTMQDDMEDKVFNVLKYSFDRLDSSHQLCFLHSSFFPEDFQINIDDLVKRFISEELVNIRKSRQSQFDQGLSILNKLVKVCLLERDGEYYVKMHDLVRAMALKIAKRKYGNI</sequence>
<evidence type="ECO:0000259" key="8">
    <source>
        <dbReference type="Pfam" id="PF00931"/>
    </source>
</evidence>
<evidence type="ECO:0000256" key="3">
    <source>
        <dbReference type="ARBA" id="ARBA00022737"/>
    </source>
</evidence>